<sequence>MIRGLYTVASGIITSEKNQSAIMNNIANINTTGYKSQILSMKSFDEVYISNKDGKNNERVTIGAMSNGVEINDRTTNFSQGTIKDTGVTTDFALQGEGFFVVQRQTANGATNYYTRDGHFAVDTSGYLVTSNGDRVLSRSGNGLAPIYIGEGSISADNIGNISVDGREAGRLAVVNFPKDNQGKYENLNEFTYNLYEGVNPTFVNNPYVVNKSLEGSNVSVVQETSNMMTVMRNFESNATILKVLDSTLDKAVNEIGKAR</sequence>
<keyword evidence="6" id="KW-0969">Cilium</keyword>
<dbReference type="EMBL" id="SVCM01000073">
    <property type="protein sequence ID" value="MBE6059764.1"/>
    <property type="molecule type" value="Genomic_DNA"/>
</dbReference>
<dbReference type="InterPro" id="IPR010930">
    <property type="entry name" value="Flg_bb/hook_C_dom"/>
</dbReference>
<comment type="similarity">
    <text evidence="1 2">Belongs to the flagella basal body rod proteins family.</text>
</comment>
<dbReference type="InterPro" id="IPR053967">
    <property type="entry name" value="LlgE_F_G-like_D1"/>
</dbReference>
<dbReference type="NCBIfam" id="TIGR03506">
    <property type="entry name" value="FlgEFG_subfam"/>
    <property type="match status" value="1"/>
</dbReference>
<protein>
    <submittedName>
        <fullName evidence="6">Flagellar basal body rod protein FlgG</fullName>
    </submittedName>
    <submittedName>
        <fullName evidence="7">Flagellar hook-basal body complex protein</fullName>
    </submittedName>
</protein>
<proteinExistence type="inferred from homology"/>
<feature type="domain" description="Flagellar basal body rod protein N-terminal" evidence="3">
    <location>
        <begin position="5"/>
        <end position="35"/>
    </location>
</feature>
<evidence type="ECO:0000313" key="6">
    <source>
        <dbReference type="EMBL" id="KEZ88837.1"/>
    </source>
</evidence>
<comment type="caution">
    <text evidence="6">The sequence shown here is derived from an EMBL/GenBank/DDBJ whole genome shotgun (WGS) entry which is preliminary data.</text>
</comment>
<comment type="subcellular location">
    <subcellularLocation>
        <location evidence="2">Bacterial flagellum basal body</location>
    </subcellularLocation>
</comment>
<keyword evidence="8" id="KW-1185">Reference proteome</keyword>
<evidence type="ECO:0000259" key="4">
    <source>
        <dbReference type="Pfam" id="PF06429"/>
    </source>
</evidence>
<reference evidence="7" key="2">
    <citation type="submission" date="2019-04" db="EMBL/GenBank/DDBJ databases">
        <title>Evolution of Biomass-Degrading Anaerobic Consortia Revealed by Metagenomics.</title>
        <authorList>
            <person name="Peng X."/>
        </authorList>
    </citation>
    <scope>NUCLEOTIDE SEQUENCE</scope>
    <source>
        <strain evidence="7">SIG254</strain>
    </source>
</reference>
<evidence type="ECO:0000313" key="8">
    <source>
        <dbReference type="Proteomes" id="UP000028542"/>
    </source>
</evidence>
<evidence type="ECO:0000256" key="2">
    <source>
        <dbReference type="RuleBase" id="RU362116"/>
    </source>
</evidence>
<keyword evidence="6" id="KW-0966">Cell projection</keyword>
<dbReference type="Proteomes" id="UP000768462">
    <property type="component" value="Unassembled WGS sequence"/>
</dbReference>
<dbReference type="AlphaFoldDB" id="A0A084JIQ3"/>
<dbReference type="InterPro" id="IPR001444">
    <property type="entry name" value="Flag_bb_rod_N"/>
</dbReference>
<dbReference type="Proteomes" id="UP000028542">
    <property type="component" value="Unassembled WGS sequence"/>
</dbReference>
<dbReference type="eggNOG" id="COG4786">
    <property type="taxonomic scope" value="Bacteria"/>
</dbReference>
<dbReference type="RefSeq" id="WP_035129269.1">
    <property type="nucleotide sequence ID" value="NZ_JBQHQR010000004.1"/>
</dbReference>
<feature type="domain" description="Flagellar basal-body/hook protein C-terminal" evidence="4">
    <location>
        <begin position="212"/>
        <end position="254"/>
    </location>
</feature>
<gene>
    <name evidence="6" type="primary">flgG</name>
    <name evidence="7" type="ORF">E7215_06280</name>
    <name evidence="6" type="ORF">IO99_01360</name>
</gene>
<evidence type="ECO:0000259" key="3">
    <source>
        <dbReference type="Pfam" id="PF00460"/>
    </source>
</evidence>
<dbReference type="PANTHER" id="PTHR30435:SF19">
    <property type="entry name" value="FLAGELLAR BASAL-BODY ROD PROTEIN FLGG"/>
    <property type="match status" value="1"/>
</dbReference>
<dbReference type="SUPFAM" id="SSF117143">
    <property type="entry name" value="Flagellar hook protein flgE"/>
    <property type="match status" value="1"/>
</dbReference>
<dbReference type="Pfam" id="PF00460">
    <property type="entry name" value="Flg_bb_rod"/>
    <property type="match status" value="1"/>
</dbReference>
<dbReference type="Pfam" id="PF06429">
    <property type="entry name" value="Flg_bbr_C"/>
    <property type="match status" value="1"/>
</dbReference>
<organism evidence="6 8">
    <name type="scientific">Clostridium sulfidigenes</name>
    <dbReference type="NCBI Taxonomy" id="318464"/>
    <lineage>
        <taxon>Bacteria</taxon>
        <taxon>Bacillati</taxon>
        <taxon>Bacillota</taxon>
        <taxon>Clostridia</taxon>
        <taxon>Eubacteriales</taxon>
        <taxon>Clostridiaceae</taxon>
        <taxon>Clostridium</taxon>
    </lineage>
</organism>
<dbReference type="STRING" id="318464.IO99_01360"/>
<dbReference type="InterPro" id="IPR020013">
    <property type="entry name" value="Flagellar_FlgE/F/G"/>
</dbReference>
<accession>A0A084JIQ3</accession>
<keyword evidence="2" id="KW-0975">Bacterial flagellum</keyword>
<name>A0A084JIQ3_9CLOT</name>
<dbReference type="Pfam" id="PF22692">
    <property type="entry name" value="LlgE_F_G_D1"/>
    <property type="match status" value="1"/>
</dbReference>
<dbReference type="PANTHER" id="PTHR30435">
    <property type="entry name" value="FLAGELLAR PROTEIN"/>
    <property type="match status" value="1"/>
</dbReference>
<evidence type="ECO:0000259" key="5">
    <source>
        <dbReference type="Pfam" id="PF22692"/>
    </source>
</evidence>
<evidence type="ECO:0000313" key="7">
    <source>
        <dbReference type="EMBL" id="MBE6059764.1"/>
    </source>
</evidence>
<dbReference type="InterPro" id="IPR037925">
    <property type="entry name" value="FlgE/F/G-like"/>
</dbReference>
<feature type="domain" description="Flagellar hook protein FlgE/F/G-like D1" evidence="5">
    <location>
        <begin position="93"/>
        <end position="158"/>
    </location>
</feature>
<dbReference type="GO" id="GO:0009425">
    <property type="term" value="C:bacterial-type flagellum basal body"/>
    <property type="evidence" value="ECO:0007669"/>
    <property type="project" value="UniProtKB-SubCell"/>
</dbReference>
<dbReference type="GO" id="GO:0071978">
    <property type="term" value="P:bacterial-type flagellum-dependent swarming motility"/>
    <property type="evidence" value="ECO:0007669"/>
    <property type="project" value="TreeGrafter"/>
</dbReference>
<evidence type="ECO:0000256" key="1">
    <source>
        <dbReference type="ARBA" id="ARBA00009677"/>
    </source>
</evidence>
<dbReference type="EMBL" id="JPMD01000001">
    <property type="protein sequence ID" value="KEZ88837.1"/>
    <property type="molecule type" value="Genomic_DNA"/>
</dbReference>
<reference evidence="6 8" key="1">
    <citation type="submission" date="2014-07" db="EMBL/GenBank/DDBJ databases">
        <title>Draft genome of Clostridium sulfidigenes 113A isolated from sediments associated with methane hydrate from Krishna Godavari basin.</title>
        <authorList>
            <person name="Honkalas V.S."/>
            <person name="Dabir A.P."/>
            <person name="Arora P."/>
            <person name="Dhakephalkar P.K."/>
        </authorList>
    </citation>
    <scope>NUCLEOTIDE SEQUENCE [LARGE SCALE GENOMIC DNA]</scope>
    <source>
        <strain evidence="6 8">113A</strain>
    </source>
</reference>
<keyword evidence="6" id="KW-0282">Flagellum</keyword>